<dbReference type="InterPro" id="IPR000914">
    <property type="entry name" value="SBP_5_dom"/>
</dbReference>
<keyword evidence="3" id="KW-0813">Transport</keyword>
<dbReference type="GO" id="GO:0043190">
    <property type="term" value="C:ATP-binding cassette (ABC) transporter complex"/>
    <property type="evidence" value="ECO:0007669"/>
    <property type="project" value="InterPro"/>
</dbReference>
<keyword evidence="7" id="KW-1185">Reference proteome</keyword>
<accession>A0A0S2HYX0</accession>
<evidence type="ECO:0000259" key="5">
    <source>
        <dbReference type="Pfam" id="PF00496"/>
    </source>
</evidence>
<dbReference type="Proteomes" id="UP000064893">
    <property type="component" value="Chromosome"/>
</dbReference>
<dbReference type="PANTHER" id="PTHR30290:SF10">
    <property type="entry name" value="PERIPLASMIC OLIGOPEPTIDE-BINDING PROTEIN-RELATED"/>
    <property type="match status" value="1"/>
</dbReference>
<dbReference type="PANTHER" id="PTHR30290">
    <property type="entry name" value="PERIPLASMIC BINDING COMPONENT OF ABC TRANSPORTER"/>
    <property type="match status" value="1"/>
</dbReference>
<reference evidence="6 7" key="1">
    <citation type="submission" date="2015-11" db="EMBL/GenBank/DDBJ databases">
        <title>Description and complete genome sequence of a novel strain predominating in hypersaline microbial mats and representing a new family of the Bacteriodetes phylum.</title>
        <authorList>
            <person name="Spring S."/>
            <person name="Bunk B."/>
            <person name="Sproer C."/>
            <person name="Klenk H.-P."/>
        </authorList>
    </citation>
    <scope>NUCLEOTIDE SEQUENCE [LARGE SCALE GENOMIC DNA]</scope>
    <source>
        <strain evidence="6 7">L21-Spi-D4</strain>
    </source>
</reference>
<dbReference type="RefSeq" id="WP_057952745.1">
    <property type="nucleotide sequence ID" value="NZ_CP013118.1"/>
</dbReference>
<evidence type="ECO:0000256" key="3">
    <source>
        <dbReference type="ARBA" id="ARBA00022448"/>
    </source>
</evidence>
<dbReference type="CDD" id="cd00995">
    <property type="entry name" value="PBP2_NikA_DppA_OppA_like"/>
    <property type="match status" value="1"/>
</dbReference>
<evidence type="ECO:0000256" key="2">
    <source>
        <dbReference type="ARBA" id="ARBA00005695"/>
    </source>
</evidence>
<dbReference type="Gene3D" id="3.40.190.10">
    <property type="entry name" value="Periplasmic binding protein-like II"/>
    <property type="match status" value="1"/>
</dbReference>
<dbReference type="Pfam" id="PF00496">
    <property type="entry name" value="SBP_bac_5"/>
    <property type="match status" value="1"/>
</dbReference>
<dbReference type="STRING" id="1307839.L21SP5_01631"/>
<proteinExistence type="inferred from homology"/>
<keyword evidence="4" id="KW-0732">Signal</keyword>
<dbReference type="GO" id="GO:1904680">
    <property type="term" value="F:peptide transmembrane transporter activity"/>
    <property type="evidence" value="ECO:0007669"/>
    <property type="project" value="TreeGrafter"/>
</dbReference>
<dbReference type="SUPFAM" id="SSF53850">
    <property type="entry name" value="Periplasmic binding protein-like II"/>
    <property type="match status" value="1"/>
</dbReference>
<sequence>MRGKFYILIISALTLLFTMGCKLHKTDESKVFRYNESKGIGSLDPAYARSQTIIWPVHQIFDGLVQFDSLLNIKPAIAKKWKISEDGLFYTFTLRKDVEFHKHKLFKKPDSRRVNAHDFVYSFNRIMDPATSSPGAWVFSYLDKKYGKNGCKAPNDSTLQIKLKKPFPPFIGLLGMKYCAVVPEEIISHYGNAFGQHPIGTGPFMMHKWKQGDVILLKSNPDYYEKDKNGRRLPYIESVVISFITDKQSEFMEFMLGNLDFISGINAQYKDALLTRDGQLREKHKDKIYLQTGHYLNTEYFGFNLDSTTGQVVPKAVRQAINYCFDREEMVTYLRNNMAYPAHNGMVPPALTRNYPQKVKGYHYNPDLARRILDEAGFHDGYNQPIQLLTTSDYIDICEYIQHKASRIGINIEINLGTGASYRNMISKGKVPMFRASWIADYPDAENYLALFYSKNKSPQGPNYTRFGDSVADRYYKASLKPANQQKRDKFYYKMEKRVISFSPVVPLYYDKVVRFVQNDIQGLPVNPFNLLELKHIKKTEKKD</sequence>
<protein>
    <submittedName>
        <fullName evidence="6">Hemin-binding lipoprotein</fullName>
    </submittedName>
</protein>
<dbReference type="Gene3D" id="3.90.76.10">
    <property type="entry name" value="Dipeptide-binding Protein, Domain 1"/>
    <property type="match status" value="1"/>
</dbReference>
<dbReference type="PATRIC" id="fig|1307839.3.peg.1729"/>
<evidence type="ECO:0000313" key="6">
    <source>
        <dbReference type="EMBL" id="ALO15274.1"/>
    </source>
</evidence>
<comment type="subcellular location">
    <subcellularLocation>
        <location evidence="1">Cell envelope</location>
    </subcellularLocation>
</comment>
<name>A0A0S2HYX0_9BACT</name>
<dbReference type="AlphaFoldDB" id="A0A0S2HYX0"/>
<dbReference type="OrthoDB" id="9772924at2"/>
<comment type="similarity">
    <text evidence="2">Belongs to the bacterial solute-binding protein 5 family.</text>
</comment>
<keyword evidence="6" id="KW-0449">Lipoprotein</keyword>
<dbReference type="GO" id="GO:0030288">
    <property type="term" value="C:outer membrane-bounded periplasmic space"/>
    <property type="evidence" value="ECO:0007669"/>
    <property type="project" value="UniProtKB-ARBA"/>
</dbReference>
<dbReference type="GO" id="GO:0015833">
    <property type="term" value="P:peptide transport"/>
    <property type="evidence" value="ECO:0007669"/>
    <property type="project" value="TreeGrafter"/>
</dbReference>
<evidence type="ECO:0000256" key="4">
    <source>
        <dbReference type="ARBA" id="ARBA00022729"/>
    </source>
</evidence>
<evidence type="ECO:0000313" key="7">
    <source>
        <dbReference type="Proteomes" id="UP000064893"/>
    </source>
</evidence>
<dbReference type="Gene3D" id="3.10.105.10">
    <property type="entry name" value="Dipeptide-binding Protein, Domain 3"/>
    <property type="match status" value="1"/>
</dbReference>
<organism evidence="6 7">
    <name type="scientific">Salinivirga cyanobacteriivorans</name>
    <dbReference type="NCBI Taxonomy" id="1307839"/>
    <lineage>
        <taxon>Bacteria</taxon>
        <taxon>Pseudomonadati</taxon>
        <taxon>Bacteroidota</taxon>
        <taxon>Bacteroidia</taxon>
        <taxon>Bacteroidales</taxon>
        <taxon>Salinivirgaceae</taxon>
        <taxon>Salinivirga</taxon>
    </lineage>
</organism>
<dbReference type="PIRSF" id="PIRSF002741">
    <property type="entry name" value="MppA"/>
    <property type="match status" value="1"/>
</dbReference>
<dbReference type="EMBL" id="CP013118">
    <property type="protein sequence ID" value="ALO15274.1"/>
    <property type="molecule type" value="Genomic_DNA"/>
</dbReference>
<dbReference type="KEGG" id="blq:L21SP5_01631"/>
<feature type="domain" description="Solute-binding protein family 5" evidence="5">
    <location>
        <begin position="73"/>
        <end position="458"/>
    </location>
</feature>
<dbReference type="PROSITE" id="PS51257">
    <property type="entry name" value="PROKAR_LIPOPROTEIN"/>
    <property type="match status" value="1"/>
</dbReference>
<gene>
    <name evidence="6" type="primary">hbpA</name>
    <name evidence="6" type="ORF">L21SP5_01631</name>
</gene>
<dbReference type="InterPro" id="IPR030678">
    <property type="entry name" value="Peptide/Ni-bd"/>
</dbReference>
<evidence type="ECO:0000256" key="1">
    <source>
        <dbReference type="ARBA" id="ARBA00004196"/>
    </source>
</evidence>
<dbReference type="InterPro" id="IPR039424">
    <property type="entry name" value="SBP_5"/>
</dbReference>